<evidence type="ECO:0000259" key="2">
    <source>
        <dbReference type="Pfam" id="PF13358"/>
    </source>
</evidence>
<dbReference type="InterPro" id="IPR029058">
    <property type="entry name" value="AB_hydrolase_fold"/>
</dbReference>
<feature type="domain" description="Tc1-like transposase DDE" evidence="2">
    <location>
        <begin position="129"/>
        <end position="214"/>
    </location>
</feature>
<dbReference type="Gene3D" id="3.30.420.10">
    <property type="entry name" value="Ribonuclease H-like superfamily/Ribonuclease H"/>
    <property type="match status" value="1"/>
</dbReference>
<dbReference type="GO" id="GO:0003676">
    <property type="term" value="F:nucleic acid binding"/>
    <property type="evidence" value="ECO:0007669"/>
    <property type="project" value="InterPro"/>
</dbReference>
<dbReference type="InterPro" id="IPR036397">
    <property type="entry name" value="RNaseH_sf"/>
</dbReference>
<feature type="region of interest" description="Disordered" evidence="1">
    <location>
        <begin position="92"/>
        <end position="122"/>
    </location>
</feature>
<reference evidence="3" key="1">
    <citation type="journal article" date="2020" name="mSystems">
        <title>Genome- and Community-Level Interaction Insights into Carbon Utilization and Element Cycling Functions of Hydrothermarchaeota in Hydrothermal Sediment.</title>
        <authorList>
            <person name="Zhou Z."/>
            <person name="Liu Y."/>
            <person name="Xu W."/>
            <person name="Pan J."/>
            <person name="Luo Z.H."/>
            <person name="Li M."/>
        </authorList>
    </citation>
    <scope>NUCLEOTIDE SEQUENCE</scope>
    <source>
        <strain evidence="3">SpSt-997</strain>
    </source>
</reference>
<name>A0A8J4M549_9PROT</name>
<dbReference type="Pfam" id="PF13358">
    <property type="entry name" value="DDE_3"/>
    <property type="match status" value="1"/>
</dbReference>
<dbReference type="AlphaFoldDB" id="A0A8J4M549"/>
<comment type="caution">
    <text evidence="3">The sequence shown here is derived from an EMBL/GenBank/DDBJ whole genome shotgun (WGS) entry which is preliminary data.</text>
</comment>
<protein>
    <recommendedName>
        <fullName evidence="2">Tc1-like transposase DDE domain-containing protein</fullName>
    </recommendedName>
</protein>
<evidence type="ECO:0000256" key="1">
    <source>
        <dbReference type="SAM" id="MobiDB-lite"/>
    </source>
</evidence>
<proteinExistence type="predicted"/>
<dbReference type="EMBL" id="DTQM01000073">
    <property type="protein sequence ID" value="HGC42326.1"/>
    <property type="molecule type" value="Genomic_DNA"/>
</dbReference>
<accession>A0A8J4M549</accession>
<dbReference type="SUPFAM" id="SSF53474">
    <property type="entry name" value="alpha/beta-Hydrolases"/>
    <property type="match status" value="1"/>
</dbReference>
<feature type="compositionally biased region" description="Basic and acidic residues" evidence="1">
    <location>
        <begin position="92"/>
        <end position="103"/>
    </location>
</feature>
<sequence>MGGAIALPVGALLLVDGVRLSAIVTFEAPRCGGWKLRPVLSRINLGLYRNGDDPVPDVPWLPGVYMHPRRLVQIGEPAFDPLEDHHIAAYRRYDRPQHDETRPGPRHSKPAHSTCRPPWHEPDFSGHRRGHMRFMIIDKGSVNADVFIEFRKRLIRGAEREIFLIVDHASTHRARKASAFVQTLGRKLRLLFLPPHAPDRNPGELVWKHLKADTVGRMAVTSKGDFARRVRRAMRNLQNNTRKIRSFFQKPSLKYAA</sequence>
<dbReference type="InterPro" id="IPR038717">
    <property type="entry name" value="Tc1-like_DDE_dom"/>
</dbReference>
<organism evidence="3">
    <name type="scientific">Acidicaldus sp</name>
    <dbReference type="NCBI Taxonomy" id="1872105"/>
    <lineage>
        <taxon>Bacteria</taxon>
        <taxon>Pseudomonadati</taxon>
        <taxon>Pseudomonadota</taxon>
        <taxon>Alphaproteobacteria</taxon>
        <taxon>Acetobacterales</taxon>
        <taxon>Acetobacteraceae</taxon>
        <taxon>Acidicaldus</taxon>
    </lineage>
</organism>
<evidence type="ECO:0000313" key="3">
    <source>
        <dbReference type="EMBL" id="HGC42326.1"/>
    </source>
</evidence>
<gene>
    <name evidence="3" type="ORF">ENY07_03750</name>
</gene>